<evidence type="ECO:0000313" key="11">
    <source>
        <dbReference type="Proteomes" id="UP001165074"/>
    </source>
</evidence>
<evidence type="ECO:0000256" key="2">
    <source>
        <dbReference type="ARBA" id="ARBA00022475"/>
    </source>
</evidence>
<evidence type="ECO:0000256" key="3">
    <source>
        <dbReference type="ARBA" id="ARBA00022679"/>
    </source>
</evidence>
<dbReference type="InterPro" id="IPR018480">
    <property type="entry name" value="PNAcMuramoyl-5peptid_Trfase_CS"/>
</dbReference>
<feature type="transmembrane region" description="Helical" evidence="9">
    <location>
        <begin position="257"/>
        <end position="281"/>
    </location>
</feature>
<name>A0A9W6S697_9ACTN</name>
<dbReference type="PANTHER" id="PTHR22926:SF3">
    <property type="entry name" value="UNDECAPRENYL-PHOSPHATE ALPHA-N-ACETYLGLUCOSAMINYL 1-PHOSPHATE TRANSFERASE"/>
    <property type="match status" value="1"/>
</dbReference>
<evidence type="ECO:0000256" key="1">
    <source>
        <dbReference type="ARBA" id="ARBA00004651"/>
    </source>
</evidence>
<keyword evidence="7" id="KW-0460">Magnesium</keyword>
<evidence type="ECO:0000256" key="6">
    <source>
        <dbReference type="ARBA" id="ARBA00023136"/>
    </source>
</evidence>
<dbReference type="GO" id="GO:0016780">
    <property type="term" value="F:phosphotransferase activity, for other substituted phosphate groups"/>
    <property type="evidence" value="ECO:0007669"/>
    <property type="project" value="InterPro"/>
</dbReference>
<feature type="transmembrane region" description="Helical" evidence="9">
    <location>
        <begin position="48"/>
        <end position="67"/>
    </location>
</feature>
<keyword evidence="3 10" id="KW-0808">Transferase</keyword>
<organism evidence="10 11">
    <name type="scientific">Actinoallomurus iriomotensis</name>
    <dbReference type="NCBI Taxonomy" id="478107"/>
    <lineage>
        <taxon>Bacteria</taxon>
        <taxon>Bacillati</taxon>
        <taxon>Actinomycetota</taxon>
        <taxon>Actinomycetes</taxon>
        <taxon>Streptosporangiales</taxon>
        <taxon>Thermomonosporaceae</taxon>
        <taxon>Actinoallomurus</taxon>
    </lineage>
</organism>
<keyword evidence="5 9" id="KW-1133">Transmembrane helix</keyword>
<dbReference type="PROSITE" id="PS01348">
    <property type="entry name" value="MRAY_2"/>
    <property type="match status" value="1"/>
</dbReference>
<dbReference type="GO" id="GO:0044038">
    <property type="term" value="P:cell wall macromolecule biosynthetic process"/>
    <property type="evidence" value="ECO:0007669"/>
    <property type="project" value="TreeGrafter"/>
</dbReference>
<feature type="binding site" evidence="7">
    <location>
        <position position="225"/>
    </location>
    <ligand>
        <name>Mg(2+)</name>
        <dbReference type="ChEBI" id="CHEBI:18420"/>
    </ligand>
</feature>
<dbReference type="PANTHER" id="PTHR22926">
    <property type="entry name" value="PHOSPHO-N-ACETYLMURAMOYL-PENTAPEPTIDE-TRANSFERASE"/>
    <property type="match status" value="1"/>
</dbReference>
<dbReference type="Pfam" id="PF00953">
    <property type="entry name" value="Glycos_transf_4"/>
    <property type="match status" value="1"/>
</dbReference>
<sequence length="382" mass="40906">MREYILTFLTGAIVTYLLVPLVLKIAIWFKAMTPVRDRDVHAIPTPRMGGLAMFAGMLAALLMASRLPHLHKVFTESPTWIGLLSAGGLLVVVGIADDRWEIDALTKMAGQVAAAGLLIMNGVQISWIPLPGATFVLPPSYGVPLTIIVVVATINAVNFIDGLDGLAGGIVGVSAMAFFLYAFLVTVVVHLDHQSAPALIAAVLAGMCAGFLPHNFSPARIFMGDTGSMLIGLLLATSMITVSGFDPVALRGSINRFPTILPLIPIAILVVPYADMLMAVVRRSYDGRSPFAPDKKHLHHRLLDLGHSHRGAALVMYLWTALFSFGVVALSAVKSPLIVLSVASLVAIAALVVMAFPQLRPHGRRHRGTTEQQSDQRPRQPA</sequence>
<dbReference type="GO" id="GO:0071555">
    <property type="term" value="P:cell wall organization"/>
    <property type="evidence" value="ECO:0007669"/>
    <property type="project" value="TreeGrafter"/>
</dbReference>
<keyword evidence="6 9" id="KW-0472">Membrane</keyword>
<dbReference type="InterPro" id="IPR000715">
    <property type="entry name" value="Glycosyl_transferase_4"/>
</dbReference>
<evidence type="ECO:0000256" key="7">
    <source>
        <dbReference type="PIRSR" id="PIRSR600715-1"/>
    </source>
</evidence>
<feature type="transmembrane region" description="Helical" evidence="9">
    <location>
        <begin position="141"/>
        <end position="160"/>
    </location>
</feature>
<dbReference type="Proteomes" id="UP001165074">
    <property type="component" value="Unassembled WGS sequence"/>
</dbReference>
<keyword evidence="7" id="KW-0479">Metal-binding</keyword>
<keyword evidence="11" id="KW-1185">Reference proteome</keyword>
<feature type="transmembrane region" description="Helical" evidence="9">
    <location>
        <begin position="79"/>
        <end position="96"/>
    </location>
</feature>
<feature type="transmembrane region" description="Helical" evidence="9">
    <location>
        <begin position="6"/>
        <end position="27"/>
    </location>
</feature>
<dbReference type="GO" id="GO:0009103">
    <property type="term" value="P:lipopolysaccharide biosynthetic process"/>
    <property type="evidence" value="ECO:0007669"/>
    <property type="project" value="TreeGrafter"/>
</dbReference>
<evidence type="ECO:0000256" key="8">
    <source>
        <dbReference type="SAM" id="MobiDB-lite"/>
    </source>
</evidence>
<feature type="transmembrane region" description="Helical" evidence="9">
    <location>
        <begin position="226"/>
        <end position="245"/>
    </location>
</feature>
<feature type="transmembrane region" description="Helical" evidence="9">
    <location>
        <begin position="337"/>
        <end position="357"/>
    </location>
</feature>
<keyword evidence="4 9" id="KW-0812">Transmembrane</keyword>
<comment type="subcellular location">
    <subcellularLocation>
        <location evidence="1">Cell membrane</location>
        <topology evidence="1">Multi-pass membrane protein</topology>
    </subcellularLocation>
</comment>
<feature type="region of interest" description="Disordered" evidence="8">
    <location>
        <begin position="362"/>
        <end position="382"/>
    </location>
</feature>
<dbReference type="GO" id="GO:0046872">
    <property type="term" value="F:metal ion binding"/>
    <property type="evidence" value="ECO:0007669"/>
    <property type="project" value="UniProtKB-KW"/>
</dbReference>
<comment type="caution">
    <text evidence="10">The sequence shown here is derived from an EMBL/GenBank/DDBJ whole genome shotgun (WGS) entry which is preliminary data.</text>
</comment>
<dbReference type="AlphaFoldDB" id="A0A9W6S697"/>
<feature type="transmembrane region" description="Helical" evidence="9">
    <location>
        <begin position="108"/>
        <end position="129"/>
    </location>
</feature>
<dbReference type="CDD" id="cd06853">
    <property type="entry name" value="GT_WecA_like"/>
    <property type="match status" value="1"/>
</dbReference>
<comment type="cofactor">
    <cofactor evidence="7">
        <name>Mg(2+)</name>
        <dbReference type="ChEBI" id="CHEBI:18420"/>
    </cofactor>
</comment>
<evidence type="ECO:0000313" key="10">
    <source>
        <dbReference type="EMBL" id="GLY89396.1"/>
    </source>
</evidence>
<feature type="transmembrane region" description="Helical" evidence="9">
    <location>
        <begin position="311"/>
        <end position="331"/>
    </location>
</feature>
<proteinExistence type="predicted"/>
<protein>
    <submittedName>
        <fullName evidence="10">Undecaprenyl-phosphate alpha-N-acetylglucosaminyl 1-phosphate transferase</fullName>
    </submittedName>
</protein>
<dbReference type="EMBL" id="BSTK01000013">
    <property type="protein sequence ID" value="GLY89396.1"/>
    <property type="molecule type" value="Genomic_DNA"/>
</dbReference>
<keyword evidence="2" id="KW-1003">Cell membrane</keyword>
<reference evidence="10" key="1">
    <citation type="submission" date="2023-03" db="EMBL/GenBank/DDBJ databases">
        <title>Actinoallomurus iriomotensis NBRC 103684.</title>
        <authorList>
            <person name="Ichikawa N."/>
            <person name="Sato H."/>
            <person name="Tonouchi N."/>
        </authorList>
    </citation>
    <scope>NUCLEOTIDE SEQUENCE</scope>
    <source>
        <strain evidence="10">NBRC 103684</strain>
    </source>
</reference>
<gene>
    <name evidence="10" type="ORF">Airi02_073250</name>
</gene>
<evidence type="ECO:0000256" key="9">
    <source>
        <dbReference type="SAM" id="Phobius"/>
    </source>
</evidence>
<dbReference type="GO" id="GO:0005886">
    <property type="term" value="C:plasma membrane"/>
    <property type="evidence" value="ECO:0007669"/>
    <property type="project" value="UniProtKB-SubCell"/>
</dbReference>
<feature type="transmembrane region" description="Helical" evidence="9">
    <location>
        <begin position="195"/>
        <end position="214"/>
    </location>
</feature>
<evidence type="ECO:0000256" key="5">
    <source>
        <dbReference type="ARBA" id="ARBA00022989"/>
    </source>
</evidence>
<accession>A0A9W6S697</accession>
<dbReference type="RefSeq" id="WP_285579644.1">
    <property type="nucleotide sequence ID" value="NZ_BSTK01000013.1"/>
</dbReference>
<feature type="transmembrane region" description="Helical" evidence="9">
    <location>
        <begin position="167"/>
        <end position="189"/>
    </location>
</feature>
<feature type="binding site" evidence="7">
    <location>
        <position position="158"/>
    </location>
    <ligand>
        <name>Mg(2+)</name>
        <dbReference type="ChEBI" id="CHEBI:18420"/>
    </ligand>
</feature>
<evidence type="ECO:0000256" key="4">
    <source>
        <dbReference type="ARBA" id="ARBA00022692"/>
    </source>
</evidence>